<keyword evidence="4" id="KW-1185">Reference proteome</keyword>
<dbReference type="EMBL" id="CP018889">
    <property type="protein sequence ID" value="AUI68778.1"/>
    <property type="molecule type" value="Genomic_DNA"/>
</dbReference>
<feature type="compositionally biased region" description="Pro residues" evidence="1">
    <location>
        <begin position="154"/>
        <end position="172"/>
    </location>
</feature>
<feature type="signal peptide" evidence="2">
    <location>
        <begin position="1"/>
        <end position="17"/>
    </location>
</feature>
<evidence type="ECO:0000256" key="1">
    <source>
        <dbReference type="SAM" id="MobiDB-lite"/>
    </source>
</evidence>
<gene>
    <name evidence="3" type="ORF">BLE401_08710</name>
</gene>
<dbReference type="STRING" id="288004.AL038_15545"/>
<keyword evidence="2" id="KW-0732">Signal</keyword>
<proteinExistence type="predicted"/>
<dbReference type="OrthoDB" id="5625112at2"/>
<name>A0A2N9YE66_9GAMM</name>
<organism evidence="3 4">
    <name type="scientific">Beggiatoa leptomitoformis</name>
    <dbReference type="NCBI Taxonomy" id="288004"/>
    <lineage>
        <taxon>Bacteria</taxon>
        <taxon>Pseudomonadati</taxon>
        <taxon>Pseudomonadota</taxon>
        <taxon>Gammaproteobacteria</taxon>
        <taxon>Thiotrichales</taxon>
        <taxon>Thiotrichaceae</taxon>
        <taxon>Beggiatoa</taxon>
    </lineage>
</organism>
<feature type="region of interest" description="Disordered" evidence="1">
    <location>
        <begin position="154"/>
        <end position="203"/>
    </location>
</feature>
<evidence type="ECO:0000313" key="3">
    <source>
        <dbReference type="EMBL" id="AUI68778.1"/>
    </source>
</evidence>
<feature type="region of interest" description="Disordered" evidence="1">
    <location>
        <begin position="29"/>
        <end position="58"/>
    </location>
</feature>
<feature type="compositionally biased region" description="Basic and acidic residues" evidence="1">
    <location>
        <begin position="191"/>
        <end position="203"/>
    </location>
</feature>
<accession>A0A2N9YE66</accession>
<evidence type="ECO:0000313" key="4">
    <source>
        <dbReference type="Proteomes" id="UP000234271"/>
    </source>
</evidence>
<feature type="compositionally biased region" description="Pro residues" evidence="1">
    <location>
        <begin position="45"/>
        <end position="58"/>
    </location>
</feature>
<dbReference type="AlphaFoldDB" id="A0A2N9YE66"/>
<dbReference type="KEGG" id="blep:AL038_15545"/>
<dbReference type="RefSeq" id="WP_062154365.1">
    <property type="nucleotide sequence ID" value="NZ_CP012373.2"/>
</dbReference>
<reference evidence="4" key="1">
    <citation type="submission" date="2016-12" db="EMBL/GenBank/DDBJ databases">
        <title>Complete Genome Sequence of Beggiatoa leptomitiformis D-401.</title>
        <authorList>
            <person name="Fomenkov A."/>
            <person name="Vincze T."/>
            <person name="Grabovich M."/>
            <person name="Anton B.P."/>
            <person name="Dubinina G."/>
            <person name="Orlova M."/>
            <person name="Belousova E."/>
            <person name="Roberts R.J."/>
        </authorList>
    </citation>
    <scope>NUCLEOTIDE SEQUENCE [LARGE SCALE GENOMIC DNA]</scope>
    <source>
        <strain evidence="4">D-401</strain>
    </source>
</reference>
<protein>
    <submittedName>
        <fullName evidence="3">Uncharacterized protein</fullName>
    </submittedName>
</protein>
<sequence length="243" mass="26599">MRYSFFLLFLLPLTAHGFDLFDAQRGKEKVAPAQPPTSSVAAQKPVPPPQPVVPPPPPPPQVDFTLVGTSRIGSKKVAILQTKEGKQLLQPLRGARTPIEGYANYTLLEVNSREIRLEYPEDSPCRVSNAQKGIACVDNGKAAKLSLVRLNALAPPPPPVPQQPAMPPPNLPPGAVSPGPLQPVQFGPRELSPEEAAKRDAEIKKRQEIYKNFQRQEIKDEDVPPGMRVVRTPFGDRLVPLTQ</sequence>
<dbReference type="Proteomes" id="UP000234271">
    <property type="component" value="Chromosome"/>
</dbReference>
<evidence type="ECO:0000256" key="2">
    <source>
        <dbReference type="SAM" id="SignalP"/>
    </source>
</evidence>
<feature type="chain" id="PRO_5014828690" evidence="2">
    <location>
        <begin position="18"/>
        <end position="243"/>
    </location>
</feature>